<dbReference type="RefSeq" id="XP_013381139.1">
    <property type="nucleotide sequence ID" value="XM_013525685.1"/>
</dbReference>
<dbReference type="STRING" id="7574.A0A1S3H7P3"/>
<keyword evidence="5" id="KW-1185">Reference proteome</keyword>
<keyword evidence="2" id="KW-0819">tRNA processing</keyword>
<evidence type="ECO:0000313" key="6">
    <source>
        <dbReference type="RefSeq" id="XP_013381139.1"/>
    </source>
</evidence>
<dbReference type="InterPro" id="IPR024337">
    <property type="entry name" value="tRNA_splic_suSen54"/>
</dbReference>
<keyword evidence="6" id="KW-0378">Hydrolase</keyword>
<dbReference type="PANTHER" id="PTHR21027">
    <property type="entry name" value="TRNA-SPLICING ENDONUCLEASE SUBUNIT SEN54"/>
    <property type="match status" value="1"/>
</dbReference>
<dbReference type="OrthoDB" id="408683at2759"/>
<dbReference type="GeneID" id="106152184"/>
<feature type="region of interest" description="Disordered" evidence="3">
    <location>
        <begin position="278"/>
        <end position="297"/>
    </location>
</feature>
<keyword evidence="6" id="KW-0540">Nuclease</keyword>
<accession>A0A1S3H7P3</accession>
<keyword evidence="6" id="KW-0255">Endonuclease</keyword>
<dbReference type="GO" id="GO:0000214">
    <property type="term" value="C:tRNA-intron endonuclease complex"/>
    <property type="evidence" value="ECO:0007669"/>
    <property type="project" value="TreeGrafter"/>
</dbReference>
<reference evidence="6" key="1">
    <citation type="submission" date="2025-08" db="UniProtKB">
        <authorList>
            <consortium name="RefSeq"/>
        </authorList>
    </citation>
    <scope>IDENTIFICATION</scope>
    <source>
        <tissue evidence="6">Gonads</tissue>
    </source>
</reference>
<dbReference type="KEGG" id="lak:106152184"/>
<evidence type="ECO:0000256" key="2">
    <source>
        <dbReference type="ARBA" id="ARBA00022694"/>
    </source>
</evidence>
<protein>
    <submittedName>
        <fullName evidence="6">tRNA-splicing endonuclease subunit Sen54</fullName>
    </submittedName>
</protein>
<dbReference type="AlphaFoldDB" id="A0A1S3H7P3"/>
<dbReference type="Pfam" id="PF12928">
    <property type="entry name" value="tRNA_int_end_N2"/>
    <property type="match status" value="1"/>
</dbReference>
<feature type="domain" description="tRNA-splicing endonuclease subunit Sen54 N-terminal" evidence="4">
    <location>
        <begin position="22"/>
        <end position="87"/>
    </location>
</feature>
<name>A0A1S3H7P3_LINAN</name>
<dbReference type="InterPro" id="IPR024336">
    <property type="entry name" value="tRNA_splic_suSen54_N"/>
</dbReference>
<proteinExistence type="inferred from homology"/>
<feature type="region of interest" description="Disordered" evidence="3">
    <location>
        <begin position="187"/>
        <end position="206"/>
    </location>
</feature>
<dbReference type="GO" id="GO:0004519">
    <property type="term" value="F:endonuclease activity"/>
    <property type="evidence" value="ECO:0007669"/>
    <property type="project" value="UniProtKB-KW"/>
</dbReference>
<dbReference type="Proteomes" id="UP000085678">
    <property type="component" value="Unplaced"/>
</dbReference>
<gene>
    <name evidence="6" type="primary">LOC106152184</name>
</gene>
<dbReference type="InParanoid" id="A0A1S3H7P3"/>
<organism evidence="5 6">
    <name type="scientific">Lingula anatina</name>
    <name type="common">Brachiopod</name>
    <name type="synonym">Lingula unguis</name>
    <dbReference type="NCBI Taxonomy" id="7574"/>
    <lineage>
        <taxon>Eukaryota</taxon>
        <taxon>Metazoa</taxon>
        <taxon>Spiralia</taxon>
        <taxon>Lophotrochozoa</taxon>
        <taxon>Brachiopoda</taxon>
        <taxon>Linguliformea</taxon>
        <taxon>Lingulata</taxon>
        <taxon>Lingulida</taxon>
        <taxon>Linguloidea</taxon>
        <taxon>Lingulidae</taxon>
        <taxon>Lingula</taxon>
    </lineage>
</organism>
<evidence type="ECO:0000256" key="1">
    <source>
        <dbReference type="ARBA" id="ARBA00005736"/>
    </source>
</evidence>
<evidence type="ECO:0000313" key="5">
    <source>
        <dbReference type="Proteomes" id="UP000085678"/>
    </source>
</evidence>
<evidence type="ECO:0000259" key="4">
    <source>
        <dbReference type="Pfam" id="PF12928"/>
    </source>
</evidence>
<comment type="similarity">
    <text evidence="1">Belongs to the SEN54 family.</text>
</comment>
<dbReference type="PANTHER" id="PTHR21027:SF1">
    <property type="entry name" value="TRNA-SPLICING ENDONUCLEASE SUBUNIT SEN54"/>
    <property type="match status" value="1"/>
</dbReference>
<sequence>MPLTDHGYKTKNWRKFFVERREVLQEEKVGRIGALCRGEWKPEERVIELKQTGKFFHHMGYAEGDHLCLYPEEALFLMEVCSLEVYYAGLSLSIQQAYSMFLSESMTLGEYQTYSYLSRLGYIVMRHSGPSSVTAYERQIRLDQHISDISYSKKRKNMDDAGNTASKLSKTEESLNAQSSELCDKIPDQTSDATHNDIPIASTEKTDKLEAGTLPKKSVQHFLPYTMWNFDEINFPDIGRKDLQTHTLQMMPPRKNLLPSGVKINPNSCMVDVHKLHSSGENATGDNDEDDDGDDSHIYTTNNLTYSLMNASVMKAQVKAKNWSEYKAECRKMVTDFRVEQSPVGVLWQGEVTPLVTPDMASCTGNLLEHLQVIENIHQNKKKEKLSVVTGSRKISFDVFKPDSNFKKSQPGLPDHRICVISSSEKPPDLGQLIGLQKQCSDGVPLHWSVVDHGDIAFYKYCYTSLPVDVTMG</sequence>
<evidence type="ECO:0000256" key="3">
    <source>
        <dbReference type="SAM" id="MobiDB-lite"/>
    </source>
</evidence>
<dbReference type="GO" id="GO:0000379">
    <property type="term" value="P:tRNA-type intron splice site recognition and cleavage"/>
    <property type="evidence" value="ECO:0007669"/>
    <property type="project" value="TreeGrafter"/>
</dbReference>